<name>A0A7J6SH43_PEROL</name>
<keyword evidence="2" id="KW-0963">Cytoplasm</keyword>
<gene>
    <name evidence="6" type="ORF">FOZ62_009695</name>
</gene>
<dbReference type="SUPFAM" id="SSF48452">
    <property type="entry name" value="TPR-like"/>
    <property type="match status" value="1"/>
</dbReference>
<proteinExistence type="predicted"/>
<evidence type="ECO:0000256" key="4">
    <source>
        <dbReference type="ARBA" id="ARBA00022803"/>
    </source>
</evidence>
<comment type="subcellular location">
    <subcellularLocation>
        <location evidence="1">Cytoplasm</location>
    </subcellularLocation>
</comment>
<evidence type="ECO:0000256" key="2">
    <source>
        <dbReference type="ARBA" id="ARBA00022490"/>
    </source>
</evidence>
<evidence type="ECO:0000313" key="7">
    <source>
        <dbReference type="Proteomes" id="UP000574390"/>
    </source>
</evidence>
<keyword evidence="3" id="KW-0677">Repeat</keyword>
<dbReference type="PANTHER" id="PTHR46630:SF1">
    <property type="entry name" value="TETRATRICOPEPTIDE REPEAT PROTEIN 29"/>
    <property type="match status" value="1"/>
</dbReference>
<organism evidence="6 7">
    <name type="scientific">Perkinsus olseni</name>
    <name type="common">Perkinsus atlanticus</name>
    <dbReference type="NCBI Taxonomy" id="32597"/>
    <lineage>
        <taxon>Eukaryota</taxon>
        <taxon>Sar</taxon>
        <taxon>Alveolata</taxon>
        <taxon>Perkinsozoa</taxon>
        <taxon>Perkinsea</taxon>
        <taxon>Perkinsida</taxon>
        <taxon>Perkinsidae</taxon>
        <taxon>Perkinsus</taxon>
    </lineage>
</organism>
<accession>A0A7J6SH43</accession>
<dbReference type="InterPro" id="IPR051476">
    <property type="entry name" value="Bac_ResReg_Asp_Phosphatase"/>
</dbReference>
<dbReference type="GO" id="GO:0003341">
    <property type="term" value="P:cilium movement"/>
    <property type="evidence" value="ECO:0007669"/>
    <property type="project" value="TreeGrafter"/>
</dbReference>
<keyword evidence="4" id="KW-0802">TPR repeat</keyword>
<comment type="caution">
    <text evidence="6">The sequence shown here is derived from an EMBL/GenBank/DDBJ whole genome shotgun (WGS) entry which is preliminary data.</text>
</comment>
<dbReference type="GO" id="GO:0005737">
    <property type="term" value="C:cytoplasm"/>
    <property type="evidence" value="ECO:0007669"/>
    <property type="project" value="UniProtKB-SubCell"/>
</dbReference>
<evidence type="ECO:0000256" key="1">
    <source>
        <dbReference type="ARBA" id="ARBA00004496"/>
    </source>
</evidence>
<evidence type="ECO:0000313" key="6">
    <source>
        <dbReference type="EMBL" id="KAF4732121.1"/>
    </source>
</evidence>
<protein>
    <recommendedName>
        <fullName evidence="5">Tetratricopeptide repeat protein 29</fullName>
    </recommendedName>
</protein>
<dbReference type="AlphaFoldDB" id="A0A7J6SH43"/>
<dbReference type="GO" id="GO:0005929">
    <property type="term" value="C:cilium"/>
    <property type="evidence" value="ECO:0007669"/>
    <property type="project" value="TreeGrafter"/>
</dbReference>
<evidence type="ECO:0000256" key="5">
    <source>
        <dbReference type="ARBA" id="ARBA00040665"/>
    </source>
</evidence>
<evidence type="ECO:0000256" key="3">
    <source>
        <dbReference type="ARBA" id="ARBA00022737"/>
    </source>
</evidence>
<dbReference type="EMBL" id="JABANM010014789">
    <property type="protein sequence ID" value="KAF4732121.1"/>
    <property type="molecule type" value="Genomic_DNA"/>
</dbReference>
<dbReference type="Gene3D" id="1.25.40.10">
    <property type="entry name" value="Tetratricopeptide repeat domain"/>
    <property type="match status" value="1"/>
</dbReference>
<dbReference type="InterPro" id="IPR011990">
    <property type="entry name" value="TPR-like_helical_dom_sf"/>
</dbReference>
<dbReference type="PANTHER" id="PTHR46630">
    <property type="entry name" value="TETRATRICOPEPTIDE REPEAT PROTEIN 29"/>
    <property type="match status" value="1"/>
</dbReference>
<sequence length="427" mass="46621">MSTTKLYDGDCDGCGHATEMEVEDASNRPGVPPAPLEPSNEDVALDLLLGGFPQSFIDFIFITQRCNGDRAHRPTPSKPISLDTVKTLLTKAESRLTGGRPLEALQHYMELAGYLHKGGDLAAGMYFYCRSANVASCEATPVAAETFYKMGMIKTELMDLQGGIITLERALELALWSSSDSESSTAGPNLSHLIAADLATLYMRFADDADFWAADSEEPLQQSNAEKCDALVVAGRVWSSMVCYERALECAHLGSDEAIEGLASFKLGTARLQDGDLEGALALQRRYLEISQQFADLKREAAARAVLSKIYQRLGDKRAAIEELDILRKVAEDAGEITTAADACLDLALLTYREDEVEAAKLLEGYYQLSRRAADRGRQGSAAVLIGLASGRAMMHHVAKIFEKGRGIYELLRWKDTPLIEGLHDDV</sequence>
<dbReference type="Proteomes" id="UP000574390">
    <property type="component" value="Unassembled WGS sequence"/>
</dbReference>
<reference evidence="6 7" key="1">
    <citation type="submission" date="2020-04" db="EMBL/GenBank/DDBJ databases">
        <title>Perkinsus olseni comparative genomics.</title>
        <authorList>
            <person name="Bogema D.R."/>
        </authorList>
    </citation>
    <scope>NUCLEOTIDE SEQUENCE [LARGE SCALE GENOMIC DNA]</scope>
    <source>
        <strain evidence="6">ATCC PRA-205</strain>
    </source>
</reference>